<accession>A0A154MUJ3</accession>
<dbReference type="EMBL" id="LOBU02000022">
    <property type="protein sequence ID" value="OKA04479.1"/>
    <property type="molecule type" value="Genomic_DNA"/>
</dbReference>
<dbReference type="Proteomes" id="UP000076321">
    <property type="component" value="Unassembled WGS sequence"/>
</dbReference>
<organism evidence="2 4">
    <name type="scientific">Amycolatopsis regifaucium</name>
    <dbReference type="NCBI Taxonomy" id="546365"/>
    <lineage>
        <taxon>Bacteria</taxon>
        <taxon>Bacillati</taxon>
        <taxon>Actinomycetota</taxon>
        <taxon>Actinomycetes</taxon>
        <taxon>Pseudonocardiales</taxon>
        <taxon>Pseudonocardiaceae</taxon>
        <taxon>Amycolatopsis</taxon>
    </lineage>
</organism>
<reference evidence="3 5" key="2">
    <citation type="submission" date="2016-11" db="EMBL/GenBank/DDBJ databases">
        <title>Genome sequencing of Amycolatopsis regifaucium.</title>
        <authorList>
            <person name="Mayilraj S."/>
            <person name="Kaur N."/>
        </authorList>
    </citation>
    <scope>NUCLEOTIDE SEQUENCE [LARGE SCALE GENOMIC DNA]</scope>
    <source>
        <strain evidence="3 5">GY080</strain>
    </source>
</reference>
<evidence type="ECO:0000256" key="1">
    <source>
        <dbReference type="SAM" id="MobiDB-lite"/>
    </source>
</evidence>
<feature type="compositionally biased region" description="Low complexity" evidence="1">
    <location>
        <begin position="115"/>
        <end position="126"/>
    </location>
</feature>
<reference evidence="2 4" key="1">
    <citation type="submission" date="2015-12" db="EMBL/GenBank/DDBJ databases">
        <title>Amycolatopsis regifaucium genome sequencing and assembly.</title>
        <authorList>
            <person name="Mayilraj S."/>
        </authorList>
    </citation>
    <scope>NUCLEOTIDE SEQUENCE [LARGE SCALE GENOMIC DNA]</scope>
    <source>
        <strain evidence="2 4">GY080</strain>
    </source>
</reference>
<keyword evidence="5" id="KW-1185">Reference proteome</keyword>
<dbReference type="AlphaFoldDB" id="A0A154MUJ3"/>
<sequence>MIDAGLNRLMRLRPFGAGRKYHRSSAEYAPSHQGRSEVTVTTIEERRKNPPVPLRRKRQIVHPDTLTAIRELTASLRLQRTGSSALAPSDAHSRPENRHQVSPAAGSPVTGAVKPTPALLANLRRPAPAPPAPVQHAPARRVPRGRTSPLLAQAGSSSSAALGPAVEAMLKARARTQPKRPFEG</sequence>
<name>A0A154MUJ3_9PSEU</name>
<evidence type="ECO:0000313" key="4">
    <source>
        <dbReference type="Proteomes" id="UP000076321"/>
    </source>
</evidence>
<dbReference type="EMBL" id="LQCI01000002">
    <property type="protein sequence ID" value="KZB88018.1"/>
    <property type="molecule type" value="Genomic_DNA"/>
</dbReference>
<comment type="caution">
    <text evidence="2">The sequence shown here is derived from an EMBL/GenBank/DDBJ whole genome shotgun (WGS) entry which is preliminary data.</text>
</comment>
<feature type="compositionally biased region" description="Low complexity" evidence="1">
    <location>
        <begin position="148"/>
        <end position="162"/>
    </location>
</feature>
<proteinExistence type="predicted"/>
<evidence type="ECO:0000313" key="3">
    <source>
        <dbReference type="EMBL" id="OKA04479.1"/>
    </source>
</evidence>
<feature type="region of interest" description="Disordered" evidence="1">
    <location>
        <begin position="78"/>
        <end position="162"/>
    </location>
</feature>
<protein>
    <submittedName>
        <fullName evidence="2">Uncharacterized protein</fullName>
    </submittedName>
</protein>
<evidence type="ECO:0000313" key="2">
    <source>
        <dbReference type="EMBL" id="KZB88018.1"/>
    </source>
</evidence>
<dbReference type="Proteomes" id="UP000186883">
    <property type="component" value="Unassembled WGS sequence"/>
</dbReference>
<evidence type="ECO:0000313" key="5">
    <source>
        <dbReference type="Proteomes" id="UP000186883"/>
    </source>
</evidence>
<gene>
    <name evidence="3" type="ORF">ATP06_0231760</name>
    <name evidence="2" type="ORF">AVL48_18750</name>
</gene>